<reference evidence="2" key="1">
    <citation type="submission" date="2021-09" db="EMBL/GenBank/DDBJ databases">
        <authorList>
            <consortium name="AG Swart"/>
            <person name="Singh M."/>
            <person name="Singh A."/>
            <person name="Seah K."/>
            <person name="Emmerich C."/>
        </authorList>
    </citation>
    <scope>NUCLEOTIDE SEQUENCE</scope>
    <source>
        <strain evidence="2">ATCC30299</strain>
    </source>
</reference>
<keyword evidence="3" id="KW-1185">Reference proteome</keyword>
<feature type="region of interest" description="Disordered" evidence="1">
    <location>
        <begin position="84"/>
        <end position="170"/>
    </location>
</feature>
<accession>A0AAU9J4Q7</accession>
<proteinExistence type="predicted"/>
<evidence type="ECO:0000313" key="2">
    <source>
        <dbReference type="EMBL" id="CAG9322179.1"/>
    </source>
</evidence>
<feature type="compositionally biased region" description="Polar residues" evidence="1">
    <location>
        <begin position="204"/>
        <end position="227"/>
    </location>
</feature>
<dbReference type="AlphaFoldDB" id="A0AAU9J4Q7"/>
<feature type="compositionally biased region" description="Polar residues" evidence="1">
    <location>
        <begin position="127"/>
        <end position="138"/>
    </location>
</feature>
<evidence type="ECO:0000256" key="1">
    <source>
        <dbReference type="SAM" id="MobiDB-lite"/>
    </source>
</evidence>
<protein>
    <submittedName>
        <fullName evidence="2">Uncharacterized protein</fullName>
    </submittedName>
</protein>
<organism evidence="2 3">
    <name type="scientific">Blepharisma stoltei</name>
    <dbReference type="NCBI Taxonomy" id="1481888"/>
    <lineage>
        <taxon>Eukaryota</taxon>
        <taxon>Sar</taxon>
        <taxon>Alveolata</taxon>
        <taxon>Ciliophora</taxon>
        <taxon>Postciliodesmatophora</taxon>
        <taxon>Heterotrichea</taxon>
        <taxon>Heterotrichida</taxon>
        <taxon>Blepharismidae</taxon>
        <taxon>Blepharisma</taxon>
    </lineage>
</organism>
<name>A0AAU9J4Q7_9CILI</name>
<dbReference type="Proteomes" id="UP001162131">
    <property type="component" value="Unassembled WGS sequence"/>
</dbReference>
<comment type="caution">
    <text evidence="2">The sequence shown here is derived from an EMBL/GenBank/DDBJ whole genome shotgun (WGS) entry which is preliminary data.</text>
</comment>
<evidence type="ECO:0000313" key="3">
    <source>
        <dbReference type="Proteomes" id="UP001162131"/>
    </source>
</evidence>
<feature type="region of interest" description="Disordered" evidence="1">
    <location>
        <begin position="204"/>
        <end position="230"/>
    </location>
</feature>
<feature type="compositionally biased region" description="Polar residues" evidence="1">
    <location>
        <begin position="98"/>
        <end position="120"/>
    </location>
</feature>
<feature type="compositionally biased region" description="Polar residues" evidence="1">
    <location>
        <begin position="156"/>
        <end position="165"/>
    </location>
</feature>
<dbReference type="EMBL" id="CAJZBQ010000030">
    <property type="protein sequence ID" value="CAG9322179.1"/>
    <property type="molecule type" value="Genomic_DNA"/>
</dbReference>
<gene>
    <name evidence="2" type="ORF">BSTOLATCC_MIC30557</name>
</gene>
<sequence length="258" mass="28711">MDLLTELFKDRIIGPFLKKFPENAQIDMVKKVLIFGIHSFDVISAVGLTGCIDTFNENKQKSIERTNSSKYEYKGSKQTSVIIDDTAAEPKNPKKTVQKNAKSASTPKGQKTPQSQTTTGAGKKQTFELSDSQRISSRITKKKRENSEPKVPASFIKSQPSSKRTPSAREKMVSKISNISLILDDITDFPYKPFINTPANCYSASNAKRNDSSSQLSKDYRQPVQNENPHKLKQIVLPSPKISKSALVYTTDSSEENA</sequence>